<evidence type="ECO:0000313" key="2">
    <source>
        <dbReference type="EMBL" id="CEG40151.1"/>
    </source>
</evidence>
<protein>
    <recommendedName>
        <fullName evidence="4">Secreted protein</fullName>
    </recommendedName>
</protein>
<organism evidence="2 3">
    <name type="scientific">Plasmopara halstedii</name>
    <name type="common">Downy mildew of sunflower</name>
    <dbReference type="NCBI Taxonomy" id="4781"/>
    <lineage>
        <taxon>Eukaryota</taxon>
        <taxon>Sar</taxon>
        <taxon>Stramenopiles</taxon>
        <taxon>Oomycota</taxon>
        <taxon>Peronosporomycetes</taxon>
        <taxon>Peronosporales</taxon>
        <taxon>Peronosporaceae</taxon>
        <taxon>Plasmopara</taxon>
    </lineage>
</organism>
<evidence type="ECO:0000256" key="1">
    <source>
        <dbReference type="SAM" id="SignalP"/>
    </source>
</evidence>
<dbReference type="AlphaFoldDB" id="A0A0P1AGZ7"/>
<sequence>MPRHMQKLLRWILPFLPASHVDLDCSLVSTAKGCAQVYTQTTLVKYLPPILRAVEAEKGCKLRK</sequence>
<dbReference type="RefSeq" id="XP_024576520.1">
    <property type="nucleotide sequence ID" value="XM_024725777.1"/>
</dbReference>
<evidence type="ECO:0008006" key="4">
    <source>
        <dbReference type="Google" id="ProtNLM"/>
    </source>
</evidence>
<evidence type="ECO:0000313" key="3">
    <source>
        <dbReference type="Proteomes" id="UP000054928"/>
    </source>
</evidence>
<proteinExistence type="predicted"/>
<feature type="signal peptide" evidence="1">
    <location>
        <begin position="1"/>
        <end position="23"/>
    </location>
</feature>
<dbReference type="GeneID" id="36405420"/>
<reference evidence="3" key="1">
    <citation type="submission" date="2014-09" db="EMBL/GenBank/DDBJ databases">
        <authorList>
            <person name="Sharma Rahul"/>
            <person name="Thines Marco"/>
        </authorList>
    </citation>
    <scope>NUCLEOTIDE SEQUENCE [LARGE SCALE GENOMIC DNA]</scope>
</reference>
<accession>A0A0P1AGZ7</accession>
<dbReference type="Proteomes" id="UP000054928">
    <property type="component" value="Unassembled WGS sequence"/>
</dbReference>
<name>A0A0P1AGZ7_PLAHL</name>
<feature type="chain" id="PRO_5006058656" description="Secreted protein" evidence="1">
    <location>
        <begin position="24"/>
        <end position="64"/>
    </location>
</feature>
<keyword evidence="1" id="KW-0732">Signal</keyword>
<dbReference type="EMBL" id="CCYD01000468">
    <property type="protein sequence ID" value="CEG40151.1"/>
    <property type="molecule type" value="Genomic_DNA"/>
</dbReference>
<keyword evidence="3" id="KW-1185">Reference proteome</keyword>